<gene>
    <name evidence="1" type="ORF">MARPO_0041s0028</name>
</gene>
<keyword evidence="2" id="KW-1185">Reference proteome</keyword>
<dbReference type="EMBL" id="KZ772713">
    <property type="protein sequence ID" value="PTQ40126.1"/>
    <property type="molecule type" value="Genomic_DNA"/>
</dbReference>
<evidence type="ECO:0000313" key="1">
    <source>
        <dbReference type="EMBL" id="PTQ40126.1"/>
    </source>
</evidence>
<protein>
    <submittedName>
        <fullName evidence="1">Uncharacterized protein</fullName>
    </submittedName>
</protein>
<sequence length="61" mass="6540">MRDAMLMDDAMESVIKVCRECAWRDDCGPSFTGDLVTTAGLEPGRLSSPQLALGPEPLTAI</sequence>
<organism evidence="1 2">
    <name type="scientific">Marchantia polymorpha</name>
    <name type="common">Common liverwort</name>
    <name type="synonym">Marchantia aquatica</name>
    <dbReference type="NCBI Taxonomy" id="3197"/>
    <lineage>
        <taxon>Eukaryota</taxon>
        <taxon>Viridiplantae</taxon>
        <taxon>Streptophyta</taxon>
        <taxon>Embryophyta</taxon>
        <taxon>Marchantiophyta</taxon>
        <taxon>Marchantiopsida</taxon>
        <taxon>Marchantiidae</taxon>
        <taxon>Marchantiales</taxon>
        <taxon>Marchantiaceae</taxon>
        <taxon>Marchantia</taxon>
    </lineage>
</organism>
<evidence type="ECO:0000313" key="2">
    <source>
        <dbReference type="Proteomes" id="UP000244005"/>
    </source>
</evidence>
<proteinExistence type="predicted"/>
<dbReference type="AlphaFoldDB" id="A0A2R6X218"/>
<dbReference type="Gramene" id="Mp4g17460.1">
    <property type="protein sequence ID" value="Mp4g17460.1.cds1"/>
    <property type="gene ID" value="Mp4g17460"/>
</dbReference>
<dbReference type="Proteomes" id="UP000244005">
    <property type="component" value="Unassembled WGS sequence"/>
</dbReference>
<reference evidence="2" key="1">
    <citation type="journal article" date="2017" name="Cell">
        <title>Insights into land plant evolution garnered from the Marchantia polymorpha genome.</title>
        <authorList>
            <person name="Bowman J.L."/>
            <person name="Kohchi T."/>
            <person name="Yamato K.T."/>
            <person name="Jenkins J."/>
            <person name="Shu S."/>
            <person name="Ishizaki K."/>
            <person name="Yamaoka S."/>
            <person name="Nishihama R."/>
            <person name="Nakamura Y."/>
            <person name="Berger F."/>
            <person name="Adam C."/>
            <person name="Aki S.S."/>
            <person name="Althoff F."/>
            <person name="Araki T."/>
            <person name="Arteaga-Vazquez M.A."/>
            <person name="Balasubrmanian S."/>
            <person name="Barry K."/>
            <person name="Bauer D."/>
            <person name="Boehm C.R."/>
            <person name="Briginshaw L."/>
            <person name="Caballero-Perez J."/>
            <person name="Catarino B."/>
            <person name="Chen F."/>
            <person name="Chiyoda S."/>
            <person name="Chovatia M."/>
            <person name="Davies K.M."/>
            <person name="Delmans M."/>
            <person name="Demura T."/>
            <person name="Dierschke T."/>
            <person name="Dolan L."/>
            <person name="Dorantes-Acosta A.E."/>
            <person name="Eklund D.M."/>
            <person name="Florent S.N."/>
            <person name="Flores-Sandoval E."/>
            <person name="Fujiyama A."/>
            <person name="Fukuzawa H."/>
            <person name="Galik B."/>
            <person name="Grimanelli D."/>
            <person name="Grimwood J."/>
            <person name="Grossniklaus U."/>
            <person name="Hamada T."/>
            <person name="Haseloff J."/>
            <person name="Hetherington A.J."/>
            <person name="Higo A."/>
            <person name="Hirakawa Y."/>
            <person name="Hundley H.N."/>
            <person name="Ikeda Y."/>
            <person name="Inoue K."/>
            <person name="Inoue S.I."/>
            <person name="Ishida S."/>
            <person name="Jia Q."/>
            <person name="Kakita M."/>
            <person name="Kanazawa T."/>
            <person name="Kawai Y."/>
            <person name="Kawashima T."/>
            <person name="Kennedy M."/>
            <person name="Kinose K."/>
            <person name="Kinoshita T."/>
            <person name="Kohara Y."/>
            <person name="Koide E."/>
            <person name="Komatsu K."/>
            <person name="Kopischke S."/>
            <person name="Kubo M."/>
            <person name="Kyozuka J."/>
            <person name="Lagercrantz U."/>
            <person name="Lin S.S."/>
            <person name="Lindquist E."/>
            <person name="Lipzen A.M."/>
            <person name="Lu C.W."/>
            <person name="De Luna E."/>
            <person name="Martienssen R.A."/>
            <person name="Minamino N."/>
            <person name="Mizutani M."/>
            <person name="Mizutani M."/>
            <person name="Mochizuki N."/>
            <person name="Monte I."/>
            <person name="Mosher R."/>
            <person name="Nagasaki H."/>
            <person name="Nakagami H."/>
            <person name="Naramoto S."/>
            <person name="Nishitani K."/>
            <person name="Ohtani M."/>
            <person name="Okamoto T."/>
            <person name="Okumura M."/>
            <person name="Phillips J."/>
            <person name="Pollak B."/>
            <person name="Reinders A."/>
            <person name="Rovekamp M."/>
            <person name="Sano R."/>
            <person name="Sawa S."/>
            <person name="Schmid M.W."/>
            <person name="Shirakawa M."/>
            <person name="Solano R."/>
            <person name="Spunde A."/>
            <person name="Suetsugu N."/>
            <person name="Sugano S."/>
            <person name="Sugiyama A."/>
            <person name="Sun R."/>
            <person name="Suzuki Y."/>
            <person name="Takenaka M."/>
            <person name="Takezawa D."/>
            <person name="Tomogane H."/>
            <person name="Tsuzuki M."/>
            <person name="Ueda T."/>
            <person name="Umeda M."/>
            <person name="Ward J.M."/>
            <person name="Watanabe Y."/>
            <person name="Yazaki K."/>
            <person name="Yokoyama R."/>
            <person name="Yoshitake Y."/>
            <person name="Yotsui I."/>
            <person name="Zachgo S."/>
            <person name="Schmutz J."/>
        </authorList>
    </citation>
    <scope>NUCLEOTIDE SEQUENCE [LARGE SCALE GENOMIC DNA]</scope>
    <source>
        <strain evidence="2">Tak-1</strain>
    </source>
</reference>
<accession>A0A2R6X218</accession>
<name>A0A2R6X218_MARPO</name>